<dbReference type="InterPro" id="IPR001647">
    <property type="entry name" value="HTH_TetR"/>
</dbReference>
<feature type="domain" description="HTH tetR-type" evidence="5">
    <location>
        <begin position="16"/>
        <end position="76"/>
    </location>
</feature>
<organism evidence="6 7">
    <name type="scientific">Paractinoplanes aksuensis</name>
    <dbReference type="NCBI Taxonomy" id="2939490"/>
    <lineage>
        <taxon>Bacteria</taxon>
        <taxon>Bacillati</taxon>
        <taxon>Actinomycetota</taxon>
        <taxon>Actinomycetes</taxon>
        <taxon>Micromonosporales</taxon>
        <taxon>Micromonosporaceae</taxon>
        <taxon>Paractinoplanes</taxon>
    </lineage>
</organism>
<evidence type="ECO:0000313" key="6">
    <source>
        <dbReference type="EMBL" id="MCO8270424.1"/>
    </source>
</evidence>
<dbReference type="SUPFAM" id="SSF46689">
    <property type="entry name" value="Homeodomain-like"/>
    <property type="match status" value="1"/>
</dbReference>
<dbReference type="PROSITE" id="PS01081">
    <property type="entry name" value="HTH_TETR_1"/>
    <property type="match status" value="1"/>
</dbReference>
<dbReference type="Gene3D" id="1.10.10.60">
    <property type="entry name" value="Homeodomain-like"/>
    <property type="match status" value="1"/>
</dbReference>
<dbReference type="InterPro" id="IPR009057">
    <property type="entry name" value="Homeodomain-like_sf"/>
</dbReference>
<dbReference type="Pfam" id="PF17754">
    <property type="entry name" value="TetR_C_14"/>
    <property type="match status" value="1"/>
</dbReference>
<evidence type="ECO:0000256" key="1">
    <source>
        <dbReference type="ARBA" id="ARBA00023015"/>
    </source>
</evidence>
<gene>
    <name evidence="6" type="ORF">M1L60_07420</name>
</gene>
<accession>A0ABT1DHX6</accession>
<keyword evidence="7" id="KW-1185">Reference proteome</keyword>
<evidence type="ECO:0000256" key="3">
    <source>
        <dbReference type="ARBA" id="ARBA00023163"/>
    </source>
</evidence>
<dbReference type="InterPro" id="IPR041347">
    <property type="entry name" value="MftR_C"/>
</dbReference>
<proteinExistence type="predicted"/>
<dbReference type="PANTHER" id="PTHR30055:SF238">
    <property type="entry name" value="MYCOFACTOCIN BIOSYNTHESIS TRANSCRIPTIONAL REGULATOR MFTR-RELATED"/>
    <property type="match status" value="1"/>
</dbReference>
<keyword evidence="3" id="KW-0804">Transcription</keyword>
<keyword evidence="1" id="KW-0805">Transcription regulation</keyword>
<sequence>MLPETAPPGRRDRKKQQTKDALIAAALRLVDDRGLDHVTVEDIAAAADVSPRTFFNYFATKDEAIVGDQFVDNHDVLERLRAVPADVPAVPAVLQAITPDLEAIEADGELWLVRCRVMANNPALVTGLISRSAQHEQDLADAIAARSGTDAALAAAVTGAAVRVSLMRWAASDGRARLTELVRDAFDLLAHGLSDPRPTSKDHR</sequence>
<feature type="DNA-binding region" description="H-T-H motif" evidence="4">
    <location>
        <begin position="39"/>
        <end position="58"/>
    </location>
</feature>
<evidence type="ECO:0000259" key="5">
    <source>
        <dbReference type="PROSITE" id="PS50977"/>
    </source>
</evidence>
<dbReference type="Gene3D" id="1.10.357.10">
    <property type="entry name" value="Tetracycline Repressor, domain 2"/>
    <property type="match status" value="1"/>
</dbReference>
<dbReference type="PRINTS" id="PR00455">
    <property type="entry name" value="HTHTETR"/>
</dbReference>
<dbReference type="RefSeq" id="WP_253236562.1">
    <property type="nucleotide sequence ID" value="NZ_JAMYJR010000005.1"/>
</dbReference>
<dbReference type="Pfam" id="PF00440">
    <property type="entry name" value="TetR_N"/>
    <property type="match status" value="1"/>
</dbReference>
<evidence type="ECO:0000256" key="2">
    <source>
        <dbReference type="ARBA" id="ARBA00023125"/>
    </source>
</evidence>
<protein>
    <submittedName>
        <fullName evidence="6">TetR/AcrR family transcriptional regulator</fullName>
    </submittedName>
</protein>
<dbReference type="InterPro" id="IPR023772">
    <property type="entry name" value="DNA-bd_HTH_TetR-type_CS"/>
</dbReference>
<dbReference type="EMBL" id="JAMYJR010000005">
    <property type="protein sequence ID" value="MCO8270424.1"/>
    <property type="molecule type" value="Genomic_DNA"/>
</dbReference>
<dbReference type="PROSITE" id="PS50977">
    <property type="entry name" value="HTH_TETR_2"/>
    <property type="match status" value="1"/>
</dbReference>
<keyword evidence="2 4" id="KW-0238">DNA-binding</keyword>
<dbReference type="InterPro" id="IPR050109">
    <property type="entry name" value="HTH-type_TetR-like_transc_reg"/>
</dbReference>
<dbReference type="PANTHER" id="PTHR30055">
    <property type="entry name" value="HTH-TYPE TRANSCRIPTIONAL REGULATOR RUTR"/>
    <property type="match status" value="1"/>
</dbReference>
<evidence type="ECO:0000256" key="4">
    <source>
        <dbReference type="PROSITE-ProRule" id="PRU00335"/>
    </source>
</evidence>
<comment type="caution">
    <text evidence="6">The sequence shown here is derived from an EMBL/GenBank/DDBJ whole genome shotgun (WGS) entry which is preliminary data.</text>
</comment>
<reference evidence="6 7" key="1">
    <citation type="submission" date="2022-06" db="EMBL/GenBank/DDBJ databases">
        <title>New Species of the Genus Actinoplanes, ActinopZanes ferrugineus.</title>
        <authorList>
            <person name="Ding P."/>
        </authorList>
    </citation>
    <scope>NUCLEOTIDE SEQUENCE [LARGE SCALE GENOMIC DNA]</scope>
    <source>
        <strain evidence="6 7">TRM88003</strain>
    </source>
</reference>
<dbReference type="Proteomes" id="UP001523369">
    <property type="component" value="Unassembled WGS sequence"/>
</dbReference>
<evidence type="ECO:0000313" key="7">
    <source>
        <dbReference type="Proteomes" id="UP001523369"/>
    </source>
</evidence>
<name>A0ABT1DHX6_9ACTN</name>